<evidence type="ECO:0000313" key="2">
    <source>
        <dbReference type="EMBL" id="MDW0118362.1"/>
    </source>
</evidence>
<protein>
    <recommendedName>
        <fullName evidence="4">DUF4179 domain-containing protein</fullName>
    </recommendedName>
</protein>
<organism evidence="2 3">
    <name type="scientific">Sporosarcina thermotolerans</name>
    <dbReference type="NCBI Taxonomy" id="633404"/>
    <lineage>
        <taxon>Bacteria</taxon>
        <taxon>Bacillati</taxon>
        <taxon>Bacillota</taxon>
        <taxon>Bacilli</taxon>
        <taxon>Bacillales</taxon>
        <taxon>Caryophanaceae</taxon>
        <taxon>Sporosarcina</taxon>
    </lineage>
</organism>
<reference evidence="2 3" key="1">
    <citation type="submission" date="2023-06" db="EMBL/GenBank/DDBJ databases">
        <title>Sporosarcina sp. nov., isolated from Korean traditional fermented seafood 'Jeotgal'.</title>
        <authorList>
            <person name="Yang A.I."/>
            <person name="Shin N.-R."/>
        </authorList>
    </citation>
    <scope>NUCLEOTIDE SEQUENCE [LARGE SCALE GENOMIC DNA]</scope>
    <source>
        <strain evidence="2 3">KCTC43456</strain>
    </source>
</reference>
<keyword evidence="1" id="KW-0812">Transmembrane</keyword>
<evidence type="ECO:0000256" key="1">
    <source>
        <dbReference type="SAM" id="Phobius"/>
    </source>
</evidence>
<comment type="caution">
    <text evidence="2">The sequence shown here is derived from an EMBL/GenBank/DDBJ whole genome shotgun (WGS) entry which is preliminary data.</text>
</comment>
<dbReference type="RefSeq" id="WP_317941210.1">
    <property type="nucleotide sequence ID" value="NZ_JAUBDJ010000012.1"/>
</dbReference>
<dbReference type="EMBL" id="JAUBDJ010000012">
    <property type="protein sequence ID" value="MDW0118362.1"/>
    <property type="molecule type" value="Genomic_DNA"/>
</dbReference>
<feature type="transmembrane region" description="Helical" evidence="1">
    <location>
        <begin position="47"/>
        <end position="67"/>
    </location>
</feature>
<proteinExistence type="predicted"/>
<gene>
    <name evidence="2" type="ORF">QTL97_15630</name>
</gene>
<dbReference type="AlphaFoldDB" id="A0AAW9AA65"/>
<keyword evidence="3" id="KW-1185">Reference proteome</keyword>
<name>A0AAW9AA65_9BACL</name>
<evidence type="ECO:0000313" key="3">
    <source>
        <dbReference type="Proteomes" id="UP001271648"/>
    </source>
</evidence>
<accession>A0AAW9AA65</accession>
<keyword evidence="1" id="KW-1133">Transmembrane helix</keyword>
<keyword evidence="1" id="KW-0472">Membrane</keyword>
<evidence type="ECO:0008006" key="4">
    <source>
        <dbReference type="Google" id="ProtNLM"/>
    </source>
</evidence>
<sequence>MERFEKEIKKEVDDFLKRNIRFTHEEGERIRDRIAPKEKRAIRFNPVYWTVLAAAASLFIFISISFINNPNGISIGNTTLLGFMNGEDQHNSLYKGKYLKIGVIGAIPEVNEKQIAFQEISFDQFTIEEVRNFDAVFVMKESLSTAAEKQYTKIFTDSHIPFFFIDSNKGAYPFIDENLEYEEAAEIPNHNYFATGYLLTIDGEEMTWTYEPSNENNKVSFSAIFKTIEYVTRITFNGNEDITDEDLTISIGADAIIFYGEGAHWNVRYIYNPEMYDEKKVNWVEIELQDSELSLEDLNNIDIEFEGRDGVITGNVGGMVTKIKDNVISFLVGTVNNETYKEDKYKIKIKFNDQQDVIRLKFLSKGSNNNEYEKEDITSMDDSKISDGNDLTLVLEQSGREDIHLKIEKLPVLLSYLTQSDDLELEMSRLQSTFILTHQDKDYFLVSFNCGVKLCDQLLVEHSSKDEVQSIVVSESSLLQDVKLQEDHLALLFGRNEGVAVVRNQVALLNVKEFIKVSPPPQLEVLESFEYPIARIEWKNNALKAAIADLEEPTFENIVEWNKNNGEPIQELLWEFK</sequence>
<dbReference type="Proteomes" id="UP001271648">
    <property type="component" value="Unassembled WGS sequence"/>
</dbReference>